<dbReference type="Proteomes" id="UP001054837">
    <property type="component" value="Unassembled WGS sequence"/>
</dbReference>
<sequence length="104" mass="11688">MNVPEDEQIDLLLKDVSEVCTGYGNENMEMLEITVPDAESKGIGRLCGGVATQTSSDDESDLDPLSCRDNCDEDPNWENCSIYNLKIFDSMGTMNPMYFFSQWN</sequence>
<evidence type="ECO:0000313" key="2">
    <source>
        <dbReference type="Proteomes" id="UP001054837"/>
    </source>
</evidence>
<keyword evidence="2" id="KW-1185">Reference proteome</keyword>
<protein>
    <submittedName>
        <fullName evidence="1">Uncharacterized protein</fullName>
    </submittedName>
</protein>
<accession>A0AAV4X8B1</accession>
<dbReference type="EMBL" id="BPLQ01015722">
    <property type="protein sequence ID" value="GIY90819.1"/>
    <property type="molecule type" value="Genomic_DNA"/>
</dbReference>
<name>A0AAV4X8B1_9ARAC</name>
<reference evidence="1 2" key="1">
    <citation type="submission" date="2021-06" db="EMBL/GenBank/DDBJ databases">
        <title>Caerostris darwini draft genome.</title>
        <authorList>
            <person name="Kono N."/>
            <person name="Arakawa K."/>
        </authorList>
    </citation>
    <scope>NUCLEOTIDE SEQUENCE [LARGE SCALE GENOMIC DNA]</scope>
</reference>
<gene>
    <name evidence="1" type="ORF">CDAR_549241</name>
</gene>
<comment type="caution">
    <text evidence="1">The sequence shown here is derived from an EMBL/GenBank/DDBJ whole genome shotgun (WGS) entry which is preliminary data.</text>
</comment>
<organism evidence="1 2">
    <name type="scientific">Caerostris darwini</name>
    <dbReference type="NCBI Taxonomy" id="1538125"/>
    <lineage>
        <taxon>Eukaryota</taxon>
        <taxon>Metazoa</taxon>
        <taxon>Ecdysozoa</taxon>
        <taxon>Arthropoda</taxon>
        <taxon>Chelicerata</taxon>
        <taxon>Arachnida</taxon>
        <taxon>Araneae</taxon>
        <taxon>Araneomorphae</taxon>
        <taxon>Entelegynae</taxon>
        <taxon>Araneoidea</taxon>
        <taxon>Araneidae</taxon>
        <taxon>Caerostris</taxon>
    </lineage>
</organism>
<dbReference type="AlphaFoldDB" id="A0AAV4X8B1"/>
<proteinExistence type="predicted"/>
<evidence type="ECO:0000313" key="1">
    <source>
        <dbReference type="EMBL" id="GIY90819.1"/>
    </source>
</evidence>